<sequence>MKSWEEVYVNSLLRSGGGGGGGRKGLGTMARRSWARQSDEECHRDYHCSPAQSFLVSGEPKLLHATATNGEKKPRREAGGGYGWPLLLEDKTTAARRDVVVPLLPPLPLPSPSESWLSRALPSVSSKPPATSFLGLHVQQRKQALPPWCSGGTRPRSWTITVPGHGQYEYMIYTKHSSVTTAAFHCTR</sequence>
<gene>
    <name evidence="1" type="ORF">GUJ93_ZPchr0005g14999</name>
</gene>
<proteinExistence type="predicted"/>
<reference evidence="1" key="2">
    <citation type="submission" date="2021-02" db="EMBL/GenBank/DDBJ databases">
        <authorList>
            <person name="Kimball J.A."/>
            <person name="Haas M.W."/>
            <person name="Macchietto M."/>
            <person name="Kono T."/>
            <person name="Duquette J."/>
            <person name="Shao M."/>
        </authorList>
    </citation>
    <scope>NUCLEOTIDE SEQUENCE</scope>
    <source>
        <tissue evidence="1">Fresh leaf tissue</tissue>
    </source>
</reference>
<dbReference type="EMBL" id="JAAALK010000284">
    <property type="protein sequence ID" value="KAG8068043.1"/>
    <property type="molecule type" value="Genomic_DNA"/>
</dbReference>
<keyword evidence="2" id="KW-1185">Reference proteome</keyword>
<name>A0A8J5W0L9_ZIZPA</name>
<reference evidence="1" key="1">
    <citation type="journal article" date="2021" name="bioRxiv">
        <title>Whole Genome Assembly and Annotation of Northern Wild Rice, Zizania palustris L., Supports a Whole Genome Duplication in the Zizania Genus.</title>
        <authorList>
            <person name="Haas M."/>
            <person name="Kono T."/>
            <person name="Macchietto M."/>
            <person name="Millas R."/>
            <person name="McGilp L."/>
            <person name="Shao M."/>
            <person name="Duquette J."/>
            <person name="Hirsch C.N."/>
            <person name="Kimball J."/>
        </authorList>
    </citation>
    <scope>NUCLEOTIDE SEQUENCE</scope>
    <source>
        <tissue evidence="1">Fresh leaf tissue</tissue>
    </source>
</reference>
<accession>A0A8J5W0L9</accession>
<organism evidence="1 2">
    <name type="scientific">Zizania palustris</name>
    <name type="common">Northern wild rice</name>
    <dbReference type="NCBI Taxonomy" id="103762"/>
    <lineage>
        <taxon>Eukaryota</taxon>
        <taxon>Viridiplantae</taxon>
        <taxon>Streptophyta</taxon>
        <taxon>Embryophyta</taxon>
        <taxon>Tracheophyta</taxon>
        <taxon>Spermatophyta</taxon>
        <taxon>Magnoliopsida</taxon>
        <taxon>Liliopsida</taxon>
        <taxon>Poales</taxon>
        <taxon>Poaceae</taxon>
        <taxon>BOP clade</taxon>
        <taxon>Oryzoideae</taxon>
        <taxon>Oryzeae</taxon>
        <taxon>Zizaniinae</taxon>
        <taxon>Zizania</taxon>
    </lineage>
</organism>
<protein>
    <submittedName>
        <fullName evidence="1">Uncharacterized protein</fullName>
    </submittedName>
</protein>
<evidence type="ECO:0000313" key="1">
    <source>
        <dbReference type="EMBL" id="KAG8068043.1"/>
    </source>
</evidence>
<evidence type="ECO:0000313" key="2">
    <source>
        <dbReference type="Proteomes" id="UP000729402"/>
    </source>
</evidence>
<dbReference type="OrthoDB" id="677721at2759"/>
<dbReference type="AlphaFoldDB" id="A0A8J5W0L9"/>
<dbReference type="Proteomes" id="UP000729402">
    <property type="component" value="Unassembled WGS sequence"/>
</dbReference>
<comment type="caution">
    <text evidence="1">The sequence shown here is derived from an EMBL/GenBank/DDBJ whole genome shotgun (WGS) entry which is preliminary data.</text>
</comment>